<feature type="compositionally biased region" description="Pro residues" evidence="2">
    <location>
        <begin position="82"/>
        <end position="106"/>
    </location>
</feature>
<dbReference type="EMBL" id="JBDFQZ010000014">
    <property type="protein sequence ID" value="KAK9665786.1"/>
    <property type="molecule type" value="Genomic_DNA"/>
</dbReference>
<evidence type="ECO:0000313" key="4">
    <source>
        <dbReference type="EMBL" id="KAK9665786.1"/>
    </source>
</evidence>
<evidence type="ECO:0000256" key="1">
    <source>
        <dbReference type="ARBA" id="ARBA00022723"/>
    </source>
</evidence>
<dbReference type="PANTHER" id="PTHR22814">
    <property type="entry name" value="COPPER TRANSPORT PROTEIN ATOX1-RELATED"/>
    <property type="match status" value="1"/>
</dbReference>
<feature type="compositionally biased region" description="Pro residues" evidence="2">
    <location>
        <begin position="280"/>
        <end position="293"/>
    </location>
</feature>
<evidence type="ECO:0000313" key="5">
    <source>
        <dbReference type="Proteomes" id="UP001443914"/>
    </source>
</evidence>
<feature type="compositionally biased region" description="Basic and acidic residues" evidence="2">
    <location>
        <begin position="180"/>
        <end position="196"/>
    </location>
</feature>
<keyword evidence="5" id="KW-1185">Reference proteome</keyword>
<evidence type="ECO:0000256" key="2">
    <source>
        <dbReference type="SAM" id="MobiDB-lite"/>
    </source>
</evidence>
<proteinExistence type="predicted"/>
<dbReference type="GO" id="GO:0046872">
    <property type="term" value="F:metal ion binding"/>
    <property type="evidence" value="ECO:0007669"/>
    <property type="project" value="UniProtKB-KW"/>
</dbReference>
<feature type="compositionally biased region" description="Basic and acidic residues" evidence="2">
    <location>
        <begin position="229"/>
        <end position="278"/>
    </location>
</feature>
<dbReference type="PROSITE" id="PS50846">
    <property type="entry name" value="HMA_2"/>
    <property type="match status" value="1"/>
</dbReference>
<dbReference type="InterPro" id="IPR036163">
    <property type="entry name" value="HMA_dom_sf"/>
</dbReference>
<dbReference type="Proteomes" id="UP001443914">
    <property type="component" value="Unassembled WGS sequence"/>
</dbReference>
<feature type="compositionally biased region" description="Pro residues" evidence="2">
    <location>
        <begin position="126"/>
        <end position="175"/>
    </location>
</feature>
<name>A0AAW1GPX4_SAPOF</name>
<comment type="caution">
    <text evidence="4">The sequence shown here is derived from an EMBL/GenBank/DDBJ whole genome shotgun (WGS) entry which is preliminary data.</text>
</comment>
<protein>
    <recommendedName>
        <fullName evidence="3">HMA domain-containing protein</fullName>
    </recommendedName>
</protein>
<feature type="region of interest" description="Disordered" evidence="2">
    <location>
        <begin position="76"/>
        <end position="300"/>
    </location>
</feature>
<dbReference type="Pfam" id="PF00403">
    <property type="entry name" value="HMA"/>
    <property type="match status" value="1"/>
</dbReference>
<keyword evidence="1" id="KW-0479">Metal-binding</keyword>
<dbReference type="SUPFAM" id="SSF55008">
    <property type="entry name" value="HMA, heavy metal-associated domain"/>
    <property type="match status" value="1"/>
</dbReference>
<accession>A0AAW1GPX4</accession>
<dbReference type="AlphaFoldDB" id="A0AAW1GPX4"/>
<sequence length="371" mass="41681">MAQEFERPRVTEIHVRMDCNGCVQKIKKALNGINGIYDLYIDFPQQKLTVIGKADPERIMKAIKKVRKVATICSHTEVPDPNSQPPQPMPDGGAPPPDGGAPPPEGGAPGQESGNSQPEQPQQSEAPPPPQEPPTDQPPPPQQPENPPPQCPQPEPPNPPPAPADMQPSQPPPHTSNPNHAEEVRVTYHNPHDYGRRYGYGNGYGPGYDQSYGGQGSSHPGPSFYESGYYERPRPVYHDSPYEYGYHDRHRPVYNDRPYHDPPPRQVYHEPPPRESYHEQPPPRAYYQEPPPLQVSHHEQPPQSVYATHSYNMYRPAPSITEYHHVHSPPRYAPHIRTDYYDMDSYQYGNTSNGNVSSIFSDENPNACTIV</sequence>
<gene>
    <name evidence="4" type="ORF">RND81_14G136300</name>
</gene>
<organism evidence="4 5">
    <name type="scientific">Saponaria officinalis</name>
    <name type="common">Common soapwort</name>
    <name type="synonym">Lychnis saponaria</name>
    <dbReference type="NCBI Taxonomy" id="3572"/>
    <lineage>
        <taxon>Eukaryota</taxon>
        <taxon>Viridiplantae</taxon>
        <taxon>Streptophyta</taxon>
        <taxon>Embryophyta</taxon>
        <taxon>Tracheophyta</taxon>
        <taxon>Spermatophyta</taxon>
        <taxon>Magnoliopsida</taxon>
        <taxon>eudicotyledons</taxon>
        <taxon>Gunneridae</taxon>
        <taxon>Pentapetalae</taxon>
        <taxon>Caryophyllales</taxon>
        <taxon>Caryophyllaceae</taxon>
        <taxon>Caryophylleae</taxon>
        <taxon>Saponaria</taxon>
    </lineage>
</organism>
<reference evidence="4" key="1">
    <citation type="submission" date="2024-03" db="EMBL/GenBank/DDBJ databases">
        <title>WGS assembly of Saponaria officinalis var. Norfolk2.</title>
        <authorList>
            <person name="Jenkins J."/>
            <person name="Shu S."/>
            <person name="Grimwood J."/>
            <person name="Barry K."/>
            <person name="Goodstein D."/>
            <person name="Schmutz J."/>
            <person name="Leebens-Mack J."/>
            <person name="Osbourn A."/>
        </authorList>
    </citation>
    <scope>NUCLEOTIDE SEQUENCE [LARGE SCALE GENOMIC DNA]</scope>
    <source>
        <strain evidence="4">JIC</strain>
    </source>
</reference>
<feature type="compositionally biased region" description="Low complexity" evidence="2">
    <location>
        <begin position="110"/>
        <end position="125"/>
    </location>
</feature>
<dbReference type="InterPro" id="IPR006121">
    <property type="entry name" value="HMA_dom"/>
</dbReference>
<feature type="domain" description="HMA" evidence="3">
    <location>
        <begin position="8"/>
        <end position="71"/>
    </location>
</feature>
<dbReference type="PANTHER" id="PTHR22814:SF320">
    <property type="entry name" value="OS01G0309800 PROTEIN"/>
    <property type="match status" value="1"/>
</dbReference>
<dbReference type="CDD" id="cd00371">
    <property type="entry name" value="HMA"/>
    <property type="match status" value="1"/>
</dbReference>
<evidence type="ECO:0000259" key="3">
    <source>
        <dbReference type="PROSITE" id="PS50846"/>
    </source>
</evidence>
<dbReference type="Gene3D" id="3.30.70.100">
    <property type="match status" value="1"/>
</dbReference>